<dbReference type="Proteomes" id="UP000823399">
    <property type="component" value="Unassembled WGS sequence"/>
</dbReference>
<sequence length="79" mass="8879">LHLACHGILNQLEQPPESSMRDGRLIIKNVILSNWQNSAFAFLSACHTTVEPRLGWLDPCHLTAAIQFSGFRSVVGFMW</sequence>
<keyword evidence="2" id="KW-1185">Reference proteome</keyword>
<feature type="non-terminal residue" evidence="1">
    <location>
        <position position="79"/>
    </location>
</feature>
<evidence type="ECO:0008006" key="3">
    <source>
        <dbReference type="Google" id="ProtNLM"/>
    </source>
</evidence>
<protein>
    <recommendedName>
        <fullName evidence="3">CHAT domain-containing protein</fullName>
    </recommendedName>
</protein>
<accession>A0A9P7JS56</accession>
<organism evidence="1 2">
    <name type="scientific">Suillus discolor</name>
    <dbReference type="NCBI Taxonomy" id="1912936"/>
    <lineage>
        <taxon>Eukaryota</taxon>
        <taxon>Fungi</taxon>
        <taxon>Dikarya</taxon>
        <taxon>Basidiomycota</taxon>
        <taxon>Agaricomycotina</taxon>
        <taxon>Agaricomycetes</taxon>
        <taxon>Agaricomycetidae</taxon>
        <taxon>Boletales</taxon>
        <taxon>Suillineae</taxon>
        <taxon>Suillaceae</taxon>
        <taxon>Suillus</taxon>
    </lineage>
</organism>
<proteinExistence type="predicted"/>
<dbReference type="EMBL" id="JABBWM010000042">
    <property type="protein sequence ID" value="KAG2104067.1"/>
    <property type="molecule type" value="Genomic_DNA"/>
</dbReference>
<evidence type="ECO:0000313" key="2">
    <source>
        <dbReference type="Proteomes" id="UP000823399"/>
    </source>
</evidence>
<dbReference type="OrthoDB" id="2633679at2759"/>
<name>A0A9P7JS56_9AGAM</name>
<dbReference type="AlphaFoldDB" id="A0A9P7JS56"/>
<gene>
    <name evidence="1" type="ORF">F5147DRAFT_557488</name>
</gene>
<feature type="non-terminal residue" evidence="1">
    <location>
        <position position="1"/>
    </location>
</feature>
<evidence type="ECO:0000313" key="1">
    <source>
        <dbReference type="EMBL" id="KAG2104067.1"/>
    </source>
</evidence>
<dbReference type="GeneID" id="64692785"/>
<comment type="caution">
    <text evidence="1">The sequence shown here is derived from an EMBL/GenBank/DDBJ whole genome shotgun (WGS) entry which is preliminary data.</text>
</comment>
<dbReference type="RefSeq" id="XP_041290772.1">
    <property type="nucleotide sequence ID" value="XM_041430526.1"/>
</dbReference>
<reference evidence="1" key="1">
    <citation type="journal article" date="2020" name="New Phytol.">
        <title>Comparative genomics reveals dynamic genome evolution in host specialist ectomycorrhizal fungi.</title>
        <authorList>
            <person name="Lofgren L.A."/>
            <person name="Nguyen N.H."/>
            <person name="Vilgalys R."/>
            <person name="Ruytinx J."/>
            <person name="Liao H.L."/>
            <person name="Branco S."/>
            <person name="Kuo A."/>
            <person name="LaButti K."/>
            <person name="Lipzen A."/>
            <person name="Andreopoulos W."/>
            <person name="Pangilinan J."/>
            <person name="Riley R."/>
            <person name="Hundley H."/>
            <person name="Na H."/>
            <person name="Barry K."/>
            <person name="Grigoriev I.V."/>
            <person name="Stajich J.E."/>
            <person name="Kennedy P.G."/>
        </authorList>
    </citation>
    <scope>NUCLEOTIDE SEQUENCE</scope>
    <source>
        <strain evidence="1">FC423</strain>
    </source>
</reference>